<keyword evidence="12" id="KW-1185">Reference proteome</keyword>
<dbReference type="PANTHER" id="PTHR30033">
    <property type="entry name" value="FLAGELLAR HOOK-ASSOCIATED PROTEIN 1"/>
    <property type="match status" value="1"/>
</dbReference>
<dbReference type="SUPFAM" id="SSF64518">
    <property type="entry name" value="Phase 1 flagellin"/>
    <property type="match status" value="1"/>
</dbReference>
<keyword evidence="5 7" id="KW-0964">Secreted</keyword>
<dbReference type="AlphaFoldDB" id="A0A1N6E618"/>
<keyword evidence="6 7" id="KW-0975">Bacterial flagellum</keyword>
<name>A0A1N6E618_9GAMM</name>
<dbReference type="EMBL" id="FSRE01000001">
    <property type="protein sequence ID" value="SIN78436.1"/>
    <property type="molecule type" value="Genomic_DNA"/>
</dbReference>
<proteinExistence type="inferred from homology"/>
<sequence length="580" mass="63183">MADMLTIALSANKAFQRALDVTSHNVANVNTEGYNRQRAEIVSNSPQIFGGAFGGGGSRVDTIQRVYADYVWRQQLQATSLEQRYDGALNSAKEVEGIIAANDNGVQQFLQRFFDSLQNLSNEPLSSVNRQMVLDEATNLESHIQNITAFLTDNQSQTNAQISALVDEVNQQLDVIQRANEAVFKAQNNGTFPPNDLLDKRDQAVMELGKLLDVRVFEQKNGYLDVYVGNGSLPLLSDNTRTSFTAERSPYTNEDRTELYMTIGDQKRIVSDLISGGQLGGVLDFRKNMLDPAQEALGLTLAGFTAAMNNQHRQGWDLGGNPGGDLFAPLDTTALGNRDNAGAEDGTGIRITNNIPDYTTPPLSLTPAQVEQAQADMVPRSYRLEWDGTQFQVFDAASGQNLGTIADGTKTLFEGLVFDTTSTTAKTAGDTYIVHPYQDMMQQFGKVISDPNDLATRGEDPNVPGTPAPAGDNTNIANLANLANKEILYKDASGQPAETILGGYSRMASQVGLYTHGTQINLDSQQQVLKQVTDRLQSISGVNLDEEAANLMRFQQAYQASAQIIQVSNTLFDTLIGVIR</sequence>
<evidence type="ECO:0000256" key="2">
    <source>
        <dbReference type="ARBA" id="ARBA00004613"/>
    </source>
</evidence>
<evidence type="ECO:0000256" key="6">
    <source>
        <dbReference type="ARBA" id="ARBA00023143"/>
    </source>
</evidence>
<keyword evidence="11" id="KW-0282">Flagellum</keyword>
<dbReference type="Proteomes" id="UP000198461">
    <property type="component" value="Unassembled WGS sequence"/>
</dbReference>
<dbReference type="InterPro" id="IPR010930">
    <property type="entry name" value="Flg_bb/hook_C_dom"/>
</dbReference>
<dbReference type="InterPro" id="IPR001444">
    <property type="entry name" value="Flag_bb_rod_N"/>
</dbReference>
<dbReference type="Pfam" id="PF22638">
    <property type="entry name" value="FlgK_D1"/>
    <property type="match status" value="1"/>
</dbReference>
<dbReference type="STRING" id="364032.SAMN05443662_0614"/>
<evidence type="ECO:0000313" key="12">
    <source>
        <dbReference type="Proteomes" id="UP000198461"/>
    </source>
</evidence>
<dbReference type="InterPro" id="IPR002371">
    <property type="entry name" value="FlgK"/>
</dbReference>
<dbReference type="NCBIfam" id="TIGR02492">
    <property type="entry name" value="flgK_ends"/>
    <property type="match status" value="1"/>
</dbReference>
<evidence type="ECO:0000259" key="8">
    <source>
        <dbReference type="Pfam" id="PF00460"/>
    </source>
</evidence>
<keyword evidence="11" id="KW-0969">Cilium</keyword>
<comment type="subcellular location">
    <subcellularLocation>
        <location evidence="1 7">Bacterial flagellum</location>
    </subcellularLocation>
    <subcellularLocation>
        <location evidence="2 7">Secreted</location>
    </subcellularLocation>
</comment>
<evidence type="ECO:0000256" key="5">
    <source>
        <dbReference type="ARBA" id="ARBA00022525"/>
    </source>
</evidence>
<dbReference type="Pfam" id="PF00460">
    <property type="entry name" value="Flg_bb_rod"/>
    <property type="match status" value="1"/>
</dbReference>
<dbReference type="GO" id="GO:0005576">
    <property type="term" value="C:extracellular region"/>
    <property type="evidence" value="ECO:0007669"/>
    <property type="project" value="UniProtKB-SubCell"/>
</dbReference>
<evidence type="ECO:0000256" key="3">
    <source>
        <dbReference type="ARBA" id="ARBA00009677"/>
    </source>
</evidence>
<keyword evidence="11" id="KW-0966">Cell projection</keyword>
<evidence type="ECO:0000256" key="7">
    <source>
        <dbReference type="RuleBase" id="RU362065"/>
    </source>
</evidence>
<dbReference type="PRINTS" id="PR01005">
    <property type="entry name" value="FLGHOOKAP1"/>
</dbReference>
<dbReference type="GO" id="GO:0044780">
    <property type="term" value="P:bacterial-type flagellum assembly"/>
    <property type="evidence" value="ECO:0007669"/>
    <property type="project" value="InterPro"/>
</dbReference>
<dbReference type="OrthoDB" id="9802553at2"/>
<evidence type="ECO:0000313" key="11">
    <source>
        <dbReference type="EMBL" id="SIN78436.1"/>
    </source>
</evidence>
<accession>A0A1N6E618</accession>
<feature type="domain" description="Flagellar basal-body/hook protein C-terminal" evidence="9">
    <location>
        <begin position="539"/>
        <end position="576"/>
    </location>
</feature>
<dbReference type="Pfam" id="PF06429">
    <property type="entry name" value="Flg_bbr_C"/>
    <property type="match status" value="1"/>
</dbReference>
<protein>
    <recommendedName>
        <fullName evidence="4 7">Flagellar hook-associated protein 1</fullName>
        <shortName evidence="7">HAP1</shortName>
    </recommendedName>
</protein>
<evidence type="ECO:0000256" key="4">
    <source>
        <dbReference type="ARBA" id="ARBA00016244"/>
    </source>
</evidence>
<organism evidence="11 12">
    <name type="scientific">Sulfurivirga caldicuralii</name>
    <dbReference type="NCBI Taxonomy" id="364032"/>
    <lineage>
        <taxon>Bacteria</taxon>
        <taxon>Pseudomonadati</taxon>
        <taxon>Pseudomonadota</taxon>
        <taxon>Gammaproteobacteria</taxon>
        <taxon>Thiotrichales</taxon>
        <taxon>Piscirickettsiaceae</taxon>
        <taxon>Sulfurivirga</taxon>
    </lineage>
</organism>
<feature type="domain" description="Flagellar hook-associated protein FlgK helical" evidence="10">
    <location>
        <begin position="93"/>
        <end position="327"/>
    </location>
</feature>
<gene>
    <name evidence="7" type="primary">flgK</name>
    <name evidence="11" type="ORF">SAMN05443662_0614</name>
</gene>
<dbReference type="RefSeq" id="WP_074200900.1">
    <property type="nucleotide sequence ID" value="NZ_FSRE01000001.1"/>
</dbReference>
<feature type="domain" description="Flagellar basal body rod protein N-terminal" evidence="8">
    <location>
        <begin position="6"/>
        <end position="34"/>
    </location>
</feature>
<comment type="similarity">
    <text evidence="3 7">Belongs to the flagella basal body rod proteins family.</text>
</comment>
<evidence type="ECO:0000259" key="10">
    <source>
        <dbReference type="Pfam" id="PF22638"/>
    </source>
</evidence>
<dbReference type="InterPro" id="IPR053927">
    <property type="entry name" value="FlgK_helical"/>
</dbReference>
<dbReference type="GO" id="GO:0009424">
    <property type="term" value="C:bacterial-type flagellum hook"/>
    <property type="evidence" value="ECO:0007669"/>
    <property type="project" value="UniProtKB-UniRule"/>
</dbReference>
<dbReference type="PANTHER" id="PTHR30033:SF1">
    <property type="entry name" value="FLAGELLAR HOOK-ASSOCIATED PROTEIN 1"/>
    <property type="match status" value="1"/>
</dbReference>
<evidence type="ECO:0000259" key="9">
    <source>
        <dbReference type="Pfam" id="PF06429"/>
    </source>
</evidence>
<reference evidence="11 12" key="1">
    <citation type="submission" date="2016-11" db="EMBL/GenBank/DDBJ databases">
        <authorList>
            <person name="Jaros S."/>
            <person name="Januszkiewicz K."/>
            <person name="Wedrychowicz H."/>
        </authorList>
    </citation>
    <scope>NUCLEOTIDE SEQUENCE [LARGE SCALE GENOMIC DNA]</scope>
    <source>
        <strain evidence="11 12">DSM 17737</strain>
    </source>
</reference>
<dbReference type="GO" id="GO:0005198">
    <property type="term" value="F:structural molecule activity"/>
    <property type="evidence" value="ECO:0007669"/>
    <property type="project" value="UniProtKB-UniRule"/>
</dbReference>
<evidence type="ECO:0000256" key="1">
    <source>
        <dbReference type="ARBA" id="ARBA00004365"/>
    </source>
</evidence>